<dbReference type="Proteomes" id="UP000694558">
    <property type="component" value="Chromosome 4"/>
</dbReference>
<dbReference type="PANTHER" id="PTHR11461:SF84">
    <property type="entry name" value="PIGMENT EPITHELIUM-DERIVED FACTOR"/>
    <property type="match status" value="1"/>
</dbReference>
<dbReference type="Pfam" id="PF00079">
    <property type="entry name" value="Serpin"/>
    <property type="match status" value="1"/>
</dbReference>
<name>A0A8D3AN48_SCOMX</name>
<protein>
    <recommendedName>
        <fullName evidence="3">Serpin domain-containing protein</fullName>
    </recommendedName>
</protein>
<dbReference type="Ensembl" id="ENSSMAT00000021058.2">
    <property type="protein sequence ID" value="ENSSMAP00000020807.1"/>
    <property type="gene ID" value="ENSSMAG00000012750.2"/>
</dbReference>
<evidence type="ECO:0000256" key="2">
    <source>
        <dbReference type="SAM" id="MobiDB-lite"/>
    </source>
</evidence>
<accession>A0A8D3AN48</accession>
<dbReference type="InterPro" id="IPR042178">
    <property type="entry name" value="Serpin_sf_1"/>
</dbReference>
<dbReference type="GeneID" id="118300233"/>
<dbReference type="InterPro" id="IPR042185">
    <property type="entry name" value="Serpin_sf_2"/>
</dbReference>
<feature type="domain" description="Serpin" evidence="3">
    <location>
        <begin position="125"/>
        <end position="471"/>
    </location>
</feature>
<dbReference type="GO" id="GO:0004867">
    <property type="term" value="F:serine-type endopeptidase inhibitor activity"/>
    <property type="evidence" value="ECO:0007669"/>
    <property type="project" value="InterPro"/>
</dbReference>
<evidence type="ECO:0000256" key="1">
    <source>
        <dbReference type="RuleBase" id="RU000411"/>
    </source>
</evidence>
<dbReference type="Gene3D" id="2.30.39.10">
    <property type="entry name" value="Alpha-1-antitrypsin, domain 1"/>
    <property type="match status" value="1"/>
</dbReference>
<evidence type="ECO:0000313" key="4">
    <source>
        <dbReference type="Ensembl" id="ENSSMAP00000020807.1"/>
    </source>
</evidence>
<dbReference type="PROSITE" id="PS00284">
    <property type="entry name" value="SERPIN"/>
    <property type="match status" value="1"/>
</dbReference>
<reference evidence="4" key="1">
    <citation type="submission" date="2023-05" db="EMBL/GenBank/DDBJ databases">
        <title>High-quality long-read genome of Scophthalmus maximus.</title>
        <authorList>
            <person name="Lien S."/>
            <person name="Martinez P."/>
        </authorList>
    </citation>
    <scope>NUCLEOTIDE SEQUENCE [LARGE SCALE GENOMIC DNA]</scope>
</reference>
<dbReference type="SMART" id="SM00093">
    <property type="entry name" value="SERPIN"/>
    <property type="match status" value="1"/>
</dbReference>
<reference evidence="4" key="2">
    <citation type="submission" date="2025-08" db="UniProtKB">
        <authorList>
            <consortium name="Ensembl"/>
        </authorList>
    </citation>
    <scope>IDENTIFICATION</scope>
</reference>
<dbReference type="CTD" id="5176"/>
<dbReference type="GO" id="GO:0016525">
    <property type="term" value="P:negative regulation of angiogenesis"/>
    <property type="evidence" value="ECO:0007669"/>
    <property type="project" value="TreeGrafter"/>
</dbReference>
<evidence type="ECO:0000259" key="3">
    <source>
        <dbReference type="SMART" id="SM00093"/>
    </source>
</evidence>
<organism evidence="4 5">
    <name type="scientific">Scophthalmus maximus</name>
    <name type="common">Turbot</name>
    <name type="synonym">Psetta maxima</name>
    <dbReference type="NCBI Taxonomy" id="52904"/>
    <lineage>
        <taxon>Eukaryota</taxon>
        <taxon>Metazoa</taxon>
        <taxon>Chordata</taxon>
        <taxon>Craniata</taxon>
        <taxon>Vertebrata</taxon>
        <taxon>Euteleostomi</taxon>
        <taxon>Actinopterygii</taxon>
        <taxon>Neopterygii</taxon>
        <taxon>Teleostei</taxon>
        <taxon>Neoteleostei</taxon>
        <taxon>Acanthomorphata</taxon>
        <taxon>Carangaria</taxon>
        <taxon>Pleuronectiformes</taxon>
        <taxon>Pleuronectoidei</taxon>
        <taxon>Scophthalmidae</taxon>
        <taxon>Scophthalmus</taxon>
    </lineage>
</organism>
<dbReference type="InterPro" id="IPR000215">
    <property type="entry name" value="Serpin_fam"/>
</dbReference>
<dbReference type="OMA" id="QEVNNWV"/>
<evidence type="ECO:0000313" key="5">
    <source>
        <dbReference type="Proteomes" id="UP000694558"/>
    </source>
</evidence>
<dbReference type="OrthoDB" id="9995163at2759"/>
<dbReference type="InterPro" id="IPR036186">
    <property type="entry name" value="Serpin_sf"/>
</dbReference>
<comment type="similarity">
    <text evidence="1">Belongs to the serpin family.</text>
</comment>
<feature type="region of interest" description="Disordered" evidence="2">
    <location>
        <begin position="47"/>
        <end position="66"/>
    </location>
</feature>
<dbReference type="InterPro" id="IPR023795">
    <property type="entry name" value="Serpin_CS"/>
</dbReference>
<dbReference type="KEGG" id="smau:118300233"/>
<gene>
    <name evidence="4" type="primary">serpinf1</name>
</gene>
<dbReference type="Gene3D" id="3.30.497.10">
    <property type="entry name" value="Antithrombin, subunit I, domain 2"/>
    <property type="match status" value="1"/>
</dbReference>
<dbReference type="PANTHER" id="PTHR11461">
    <property type="entry name" value="SERINE PROTEASE INHIBITOR, SERPIN"/>
    <property type="match status" value="1"/>
</dbReference>
<dbReference type="InterPro" id="IPR023796">
    <property type="entry name" value="Serpin_dom"/>
</dbReference>
<proteinExistence type="inferred from homology"/>
<sequence>MCRGSLFSSGFRRLLRARSRRSAGKQLDARRSGRRARRRRRVEVWTRLQETDSSDSSDSDIPTWSPGAAQRMKQTTFLLVFGVALSFCQAQVDTGAEETGGEEEHVELFTTPTTKLGAATSDFGYNLFRALTSREAATNVFLAPISVSAALTQLSMGGSERAERQLFRALRYHTLQDPQLHTTLKDLLASVRTPGKGLSIAARLYLARRLRLKQDFFGLVEQQYGVRPKALPGGSKDVKEINDWVAQETGGKVQRFLAKALPRSPFVNTVSAAYFKGKWVTRFSNSGVMENFQVDGGAPVRIPMMQQDNYPVKMGVDSDLSCTIAQIQMQDDVSMFIFLPDEVTSNLTLLEESLTAEFMQDLSLTLHPAQVSLTLPTLRLSYSVDLLPLLTDLGLSEWLDNPELEKISTQSVKLSSANHKVVMETAPEGNQYPSAASTPGHLSYRVDRPFLYLIRDEASGALLFIGRVVNPKDLRI</sequence>
<dbReference type="GO" id="GO:0005615">
    <property type="term" value="C:extracellular space"/>
    <property type="evidence" value="ECO:0007669"/>
    <property type="project" value="InterPro"/>
</dbReference>
<dbReference type="AlphaFoldDB" id="A0A8D3AN48"/>
<dbReference type="SUPFAM" id="SSF56574">
    <property type="entry name" value="Serpins"/>
    <property type="match status" value="1"/>
</dbReference>
<dbReference type="GeneTree" id="ENSGT00940000158112"/>
<dbReference type="RefSeq" id="XP_035480387.1">
    <property type="nucleotide sequence ID" value="XM_035624494.2"/>
</dbReference>